<accession>A0A645I585</accession>
<dbReference type="AlphaFoldDB" id="A0A645I585"/>
<reference evidence="2" key="1">
    <citation type="submission" date="2019-08" db="EMBL/GenBank/DDBJ databases">
        <authorList>
            <person name="Kucharzyk K."/>
            <person name="Murdoch R.W."/>
            <person name="Higgins S."/>
            <person name="Loffler F."/>
        </authorList>
    </citation>
    <scope>NUCLEOTIDE SEQUENCE</scope>
</reference>
<dbReference type="InterPro" id="IPR036021">
    <property type="entry name" value="Tungsten_al_ferr_oxy-like_C"/>
</dbReference>
<feature type="domain" description="Aldehyde ferredoxin oxidoreductase C-terminal" evidence="1">
    <location>
        <begin position="1"/>
        <end position="79"/>
    </location>
</feature>
<dbReference type="Pfam" id="PF01314">
    <property type="entry name" value="AFOR_C"/>
    <property type="match status" value="1"/>
</dbReference>
<dbReference type="InterPro" id="IPR013985">
    <property type="entry name" value="Ald_Fedxn_OxRdtase_dom3"/>
</dbReference>
<dbReference type="GO" id="GO:0016625">
    <property type="term" value="F:oxidoreductase activity, acting on the aldehyde or oxo group of donors, iron-sulfur protein as acceptor"/>
    <property type="evidence" value="ECO:0007669"/>
    <property type="project" value="InterPro"/>
</dbReference>
<dbReference type="GO" id="GO:0051536">
    <property type="term" value="F:iron-sulfur cluster binding"/>
    <property type="evidence" value="ECO:0007669"/>
    <property type="project" value="InterPro"/>
</dbReference>
<name>A0A645I585_9ZZZZ</name>
<evidence type="ECO:0000259" key="1">
    <source>
        <dbReference type="Pfam" id="PF01314"/>
    </source>
</evidence>
<comment type="caution">
    <text evidence="2">The sequence shown here is derived from an EMBL/GenBank/DDBJ whole genome shotgun (WGS) entry which is preliminary data.</text>
</comment>
<organism evidence="2">
    <name type="scientific">bioreactor metagenome</name>
    <dbReference type="NCBI Taxonomy" id="1076179"/>
    <lineage>
        <taxon>unclassified sequences</taxon>
        <taxon>metagenomes</taxon>
        <taxon>ecological metagenomes</taxon>
    </lineage>
</organism>
<evidence type="ECO:0000313" key="2">
    <source>
        <dbReference type="EMBL" id="MPN46465.1"/>
    </source>
</evidence>
<dbReference type="SUPFAM" id="SSF48310">
    <property type="entry name" value="Aldehyde ferredoxin oxidoreductase, C-terminal domains"/>
    <property type="match status" value="1"/>
</dbReference>
<proteinExistence type="predicted"/>
<dbReference type="EMBL" id="VSSQ01107143">
    <property type="protein sequence ID" value="MPN46465.1"/>
    <property type="molecule type" value="Genomic_DNA"/>
</dbReference>
<dbReference type="Gene3D" id="1.10.599.10">
    <property type="entry name" value="Aldehyde Ferredoxin Oxidoreductase Protein, subunit A, domain 3"/>
    <property type="match status" value="1"/>
</dbReference>
<protein>
    <recommendedName>
        <fullName evidence="1">Aldehyde ferredoxin oxidoreductase C-terminal domain-containing protein</fullName>
    </recommendedName>
</protein>
<dbReference type="GO" id="GO:0009055">
    <property type="term" value="F:electron transfer activity"/>
    <property type="evidence" value="ECO:0007669"/>
    <property type="project" value="InterPro"/>
</dbReference>
<dbReference type="InterPro" id="IPR001203">
    <property type="entry name" value="OxRdtase_Ald_Fedxn_C"/>
</dbReference>
<gene>
    <name evidence="2" type="ORF">SDC9_194051</name>
</gene>
<sequence>MLNSLVMCLFARKVYDRDTILLALNSVGYQFTSDDLSHIAEKIYATKIRVKRAMGFEQEKVEFPKRFFETPSLHGLLDEATAYEAQRKFNALTNALVSKYEPAPEPKAASDK</sequence>